<feature type="domain" description="ABC transporter" evidence="4">
    <location>
        <begin position="13"/>
        <end position="263"/>
    </location>
</feature>
<dbReference type="Pfam" id="PF00005">
    <property type="entry name" value="ABC_tran"/>
    <property type="match status" value="2"/>
</dbReference>
<accession>A0ABW2APW5</accession>
<dbReference type="InterPro" id="IPR050611">
    <property type="entry name" value="ABCF"/>
</dbReference>
<dbReference type="GO" id="GO:0005524">
    <property type="term" value="F:ATP binding"/>
    <property type="evidence" value="ECO:0007669"/>
    <property type="project" value="UniProtKB-KW"/>
</dbReference>
<evidence type="ECO:0000256" key="2">
    <source>
        <dbReference type="ARBA" id="ARBA00022741"/>
    </source>
</evidence>
<dbReference type="EMBL" id="JBHSWJ010000002">
    <property type="protein sequence ID" value="MFC6712977.1"/>
    <property type="molecule type" value="Genomic_DNA"/>
</dbReference>
<proteinExistence type="predicted"/>
<evidence type="ECO:0000259" key="4">
    <source>
        <dbReference type="PROSITE" id="PS50893"/>
    </source>
</evidence>
<feature type="domain" description="ABC transporter" evidence="4">
    <location>
        <begin position="362"/>
        <end position="537"/>
    </location>
</feature>
<dbReference type="InterPro" id="IPR017871">
    <property type="entry name" value="ABC_transporter-like_CS"/>
</dbReference>
<dbReference type="RefSeq" id="WP_377820444.1">
    <property type="nucleotide sequence ID" value="NZ_JBHSWJ010000002.1"/>
</dbReference>
<evidence type="ECO:0000256" key="1">
    <source>
        <dbReference type="ARBA" id="ARBA00022737"/>
    </source>
</evidence>
<dbReference type="CDD" id="cd03221">
    <property type="entry name" value="ABCF_EF-3"/>
    <property type="match status" value="2"/>
</dbReference>
<dbReference type="SUPFAM" id="SSF52540">
    <property type="entry name" value="P-loop containing nucleoside triphosphate hydrolases"/>
    <property type="match status" value="2"/>
</dbReference>
<keyword evidence="6" id="KW-1185">Reference proteome</keyword>
<protein>
    <submittedName>
        <fullName evidence="5">ABC-F family ATP-binding cassette domain-containing protein</fullName>
    </submittedName>
</protein>
<dbReference type="Gene3D" id="3.40.50.300">
    <property type="entry name" value="P-loop containing nucleotide triphosphate hydrolases"/>
    <property type="match status" value="2"/>
</dbReference>
<dbReference type="PANTHER" id="PTHR19211">
    <property type="entry name" value="ATP-BINDING TRANSPORT PROTEIN-RELATED"/>
    <property type="match status" value="1"/>
</dbReference>
<dbReference type="SMART" id="SM00382">
    <property type="entry name" value="AAA"/>
    <property type="match status" value="2"/>
</dbReference>
<dbReference type="PANTHER" id="PTHR19211:SF14">
    <property type="entry name" value="ATP-BINDING CASSETTE SUB-FAMILY F MEMBER 1"/>
    <property type="match status" value="1"/>
</dbReference>
<keyword evidence="2" id="KW-0547">Nucleotide-binding</keyword>
<gene>
    <name evidence="5" type="ORF">ACFQBT_03610</name>
</gene>
<comment type="caution">
    <text evidence="5">The sequence shown here is derived from an EMBL/GenBank/DDBJ whole genome shotgun (WGS) entry which is preliminary data.</text>
</comment>
<sequence length="537" mass="58216">MSNTFFADPLGPLIAEDVTRSFDGRTVLDHLSFTAAPGTRLAVVGENGVGKTTLLRILAGVDGPDSGHVRRPADLVYVPQDPDPVAGTVADLLAAALRPLREAVLELQRLGEALDSPDPDGTRAAAYDRVLAWVTAYDAWSADERVAATASALGVADLTPERPVGSLSGGQRTRLTLAAALVRRPALLILDEPTNHLDPAGVELLEHELPTLPGVVVFASHDRTFLDRVPTQLLDLDPNAFGTDGEGGRRFGGGWSAYVDHRDAALARWAQTHHEQQQELRALRAQTRLGTESIAHNRPPRDNDKFIYGFKGQRVQKTHARRLAQTERRLADAERTQVRKPPRRLSFDAPLTAGARASGEVVQLRDVHVSGRLRLDRLDVTAGEHLLVTGANGAGKSTLLAVIAGRLTPDHGTVRVTARRIGYLPQDVTYDDPDRTPADLFGADHPVTLRELGLLLPRDEHRPVGDLSSGQRRRFALALLIAQAPDLLLLDEPTNHISLQLAGELEEALGRSPGTVVVTSHDRWLTQHWAGPSVALR</sequence>
<dbReference type="PROSITE" id="PS50893">
    <property type="entry name" value="ABC_TRANSPORTER_2"/>
    <property type="match status" value="2"/>
</dbReference>
<keyword evidence="3 5" id="KW-0067">ATP-binding</keyword>
<dbReference type="PROSITE" id="PS00211">
    <property type="entry name" value="ABC_TRANSPORTER_1"/>
    <property type="match status" value="2"/>
</dbReference>
<evidence type="ECO:0000313" key="6">
    <source>
        <dbReference type="Proteomes" id="UP001596356"/>
    </source>
</evidence>
<evidence type="ECO:0000313" key="5">
    <source>
        <dbReference type="EMBL" id="MFC6712977.1"/>
    </source>
</evidence>
<name>A0ABW2APW5_9MICO</name>
<reference evidence="6" key="1">
    <citation type="journal article" date="2019" name="Int. J. Syst. Evol. Microbiol.">
        <title>The Global Catalogue of Microorganisms (GCM) 10K type strain sequencing project: providing services to taxonomists for standard genome sequencing and annotation.</title>
        <authorList>
            <consortium name="The Broad Institute Genomics Platform"/>
            <consortium name="The Broad Institute Genome Sequencing Center for Infectious Disease"/>
            <person name="Wu L."/>
            <person name="Ma J."/>
        </authorList>
    </citation>
    <scope>NUCLEOTIDE SEQUENCE [LARGE SCALE GENOMIC DNA]</scope>
    <source>
        <strain evidence="6">NBRC 106593</strain>
    </source>
</reference>
<dbReference type="InterPro" id="IPR027417">
    <property type="entry name" value="P-loop_NTPase"/>
</dbReference>
<evidence type="ECO:0000256" key="3">
    <source>
        <dbReference type="ARBA" id="ARBA00022840"/>
    </source>
</evidence>
<dbReference type="InterPro" id="IPR003593">
    <property type="entry name" value="AAA+_ATPase"/>
</dbReference>
<dbReference type="InterPro" id="IPR003439">
    <property type="entry name" value="ABC_transporter-like_ATP-bd"/>
</dbReference>
<organism evidence="5 6">
    <name type="scientific">Branchiibius cervicis</name>
    <dbReference type="NCBI Taxonomy" id="908252"/>
    <lineage>
        <taxon>Bacteria</taxon>
        <taxon>Bacillati</taxon>
        <taxon>Actinomycetota</taxon>
        <taxon>Actinomycetes</taxon>
        <taxon>Micrococcales</taxon>
        <taxon>Dermacoccaceae</taxon>
        <taxon>Branchiibius</taxon>
    </lineage>
</organism>
<dbReference type="Proteomes" id="UP001596356">
    <property type="component" value="Unassembled WGS sequence"/>
</dbReference>
<keyword evidence="1" id="KW-0677">Repeat</keyword>